<gene>
    <name evidence="1" type="primary">M</name>
</gene>
<dbReference type="EMBL" id="MN585126">
    <property type="protein sequence ID" value="QHR77129.1"/>
    <property type="molecule type" value="Viral_cRNA"/>
</dbReference>
<proteinExistence type="predicted"/>
<protein>
    <submittedName>
        <fullName evidence="1">Matrix protein</fullName>
    </submittedName>
</protein>
<evidence type="ECO:0000313" key="2">
    <source>
        <dbReference type="Proteomes" id="UP000606963"/>
    </source>
</evidence>
<accession>A0A6B9XKE1</accession>
<dbReference type="Proteomes" id="UP000606963">
    <property type="component" value="Genome"/>
</dbReference>
<dbReference type="RefSeq" id="YP_009996583.1">
    <property type="nucleotide sequence ID" value="NC_052929.1"/>
</dbReference>
<dbReference type="GeneID" id="62618451"/>
<dbReference type="KEGG" id="vg:62618451"/>
<evidence type="ECO:0000313" key="1">
    <source>
        <dbReference type="EMBL" id="QHR77129.1"/>
    </source>
</evidence>
<reference evidence="1" key="1">
    <citation type="submission" date="2019-10" db="EMBL/GenBank/DDBJ databases">
        <title>The complete genome of Johnston Atoll virus.</title>
        <authorList>
            <person name="Feng K.H."/>
            <person name="Tesh R.B."/>
            <person name="Allison A.B."/>
        </authorList>
    </citation>
    <scope>NUCLEOTIDE SEQUENCE</scope>
    <source>
        <strain evidence="1">LBJ</strain>
    </source>
</reference>
<name>A0A6B9XKE1_9ORTO</name>
<organism evidence="1 2">
    <name type="scientific">Quaranjavirus johnstonense</name>
    <dbReference type="NCBI Taxonomy" id="688437"/>
    <lineage>
        <taxon>Viruses</taxon>
        <taxon>Riboviria</taxon>
        <taxon>Orthornavirae</taxon>
        <taxon>Negarnaviricota</taxon>
        <taxon>Polyploviricotina</taxon>
        <taxon>Insthoviricetes</taxon>
        <taxon>Articulavirales</taxon>
        <taxon>Orthomyxoviridae</taxon>
        <taxon>Quaranjavirus</taxon>
    </lineage>
</organism>
<sequence length="273" mass="30060">MLASPRMNANAMSGHFPSVEELSLGMARMKLAGELVPKGSFDSVEALAEKLDRLNLKDQLKLAGLISVWLVCRHNPFTSRALLKSHINCSSLEKAIYRADKKKCARTAKVFMDRGTLPDIRSWEDLFECAVGLLMDCKGGSSHFRASLADALVRCAGGTVEVDGERNETGAAMGGEETEEEESFENVLDKATRKTIEEAVRQSKRRRGEALDAALKLRDSYAAMSALGGQFANMPAAEKTRWITTYSKCLQPILDLSEGKRLYDYILFVGSRG</sequence>